<organism evidence="1 2">
    <name type="scientific">Pseudonocardia aurantiaca</name>
    <dbReference type="NCBI Taxonomy" id="75290"/>
    <lineage>
        <taxon>Bacteria</taxon>
        <taxon>Bacillati</taxon>
        <taxon>Actinomycetota</taxon>
        <taxon>Actinomycetes</taxon>
        <taxon>Pseudonocardiales</taxon>
        <taxon>Pseudonocardiaceae</taxon>
        <taxon>Pseudonocardia</taxon>
    </lineage>
</organism>
<dbReference type="EMBL" id="JBHUCP010000008">
    <property type="protein sequence ID" value="MFD1530490.1"/>
    <property type="molecule type" value="Genomic_DNA"/>
</dbReference>
<sequence>MSPRAVLVSVGAGNRYRHPDPGLIGGLERGGAAVRSTDTAGDIAVVGRPAEEDLQVVSRGSPLAEPR</sequence>
<accession>A0ABW4FIQ9</accession>
<gene>
    <name evidence="1" type="ORF">ACFSCY_13655</name>
</gene>
<proteinExistence type="predicted"/>
<evidence type="ECO:0000313" key="2">
    <source>
        <dbReference type="Proteomes" id="UP001597145"/>
    </source>
</evidence>
<evidence type="ECO:0000313" key="1">
    <source>
        <dbReference type="EMBL" id="MFD1530490.1"/>
    </source>
</evidence>
<keyword evidence="2" id="KW-1185">Reference proteome</keyword>
<reference evidence="2" key="1">
    <citation type="journal article" date="2019" name="Int. J. Syst. Evol. Microbiol.">
        <title>The Global Catalogue of Microorganisms (GCM) 10K type strain sequencing project: providing services to taxonomists for standard genome sequencing and annotation.</title>
        <authorList>
            <consortium name="The Broad Institute Genomics Platform"/>
            <consortium name="The Broad Institute Genome Sequencing Center for Infectious Disease"/>
            <person name="Wu L."/>
            <person name="Ma J."/>
        </authorList>
    </citation>
    <scope>NUCLEOTIDE SEQUENCE [LARGE SCALE GENOMIC DNA]</scope>
    <source>
        <strain evidence="2">JCM 12165</strain>
    </source>
</reference>
<dbReference type="Proteomes" id="UP001597145">
    <property type="component" value="Unassembled WGS sequence"/>
</dbReference>
<name>A0ABW4FIQ9_9PSEU</name>
<dbReference type="RefSeq" id="WP_343987791.1">
    <property type="nucleotide sequence ID" value="NZ_BAAAJG010000029.1"/>
</dbReference>
<protein>
    <submittedName>
        <fullName evidence="1">Uncharacterized protein</fullName>
    </submittedName>
</protein>
<comment type="caution">
    <text evidence="1">The sequence shown here is derived from an EMBL/GenBank/DDBJ whole genome shotgun (WGS) entry which is preliminary data.</text>
</comment>